<dbReference type="GO" id="GO:0007098">
    <property type="term" value="P:centrosome cycle"/>
    <property type="evidence" value="ECO:0007669"/>
    <property type="project" value="TreeGrafter"/>
</dbReference>
<keyword evidence="12" id="KW-1185">Reference proteome</keyword>
<sequence>MCENNIKVTQWLSNIFGDQPIPHYEVNTRTMEILYQLAESSEARCRDVVLLTEDLEQKAAEYGTEGSYLQELLLEGVGLSSSSLSKTASSYLNALEGSAMALNTKDTSLASYVAAMNDLTAEILATEKKNQEMDHKLTVLRKKLTSALVLRKSLQEDLSKTEENQAVEKARAENRLQNMDFFKAKSEDLKFRIKAAENQLSASRMEPSLSHQALLDLSEKLAKLKQETIPMKKKLESFLDLTPNPSLAQVKIEEAKRELAAIDAELTMKVDMMEIAMPDQHARHMI</sequence>
<protein>
    <recommendedName>
        <fullName evidence="13">HAUS augmin-like complex subunit 1</fullName>
    </recommendedName>
</protein>
<name>A0AAD8LV06_ACIOX</name>
<comment type="similarity">
    <text evidence="2">Belongs to the HAUS1 family.</text>
</comment>
<dbReference type="Pfam" id="PF25762">
    <property type="entry name" value="HAUS1"/>
    <property type="match status" value="1"/>
</dbReference>
<evidence type="ECO:0000256" key="10">
    <source>
        <dbReference type="SAM" id="Coils"/>
    </source>
</evidence>
<reference evidence="11" key="1">
    <citation type="submission" date="2022-02" db="EMBL/GenBank/DDBJ databases">
        <title>Atlantic sturgeon de novo genome assembly.</title>
        <authorList>
            <person name="Stock M."/>
            <person name="Klopp C."/>
            <person name="Guiguen Y."/>
            <person name="Cabau C."/>
            <person name="Parinello H."/>
            <person name="Santidrian Yebra-Pimentel E."/>
            <person name="Kuhl H."/>
            <person name="Dirks R.P."/>
            <person name="Guessner J."/>
            <person name="Wuertz S."/>
            <person name="Du K."/>
            <person name="Schartl M."/>
        </authorList>
    </citation>
    <scope>NUCLEOTIDE SEQUENCE</scope>
    <source>
        <strain evidence="11">STURGEONOMICS-FGT-2020</strain>
        <tissue evidence="11">Whole blood</tissue>
    </source>
</reference>
<keyword evidence="7 10" id="KW-0175">Coiled coil</keyword>
<comment type="subcellular location">
    <subcellularLocation>
        <location evidence="1">Cytoplasm</location>
        <location evidence="1">Cytoskeleton</location>
        <location evidence="1">Spindle</location>
    </subcellularLocation>
</comment>
<keyword evidence="8" id="KW-0206">Cytoskeleton</keyword>
<evidence type="ECO:0000256" key="3">
    <source>
        <dbReference type="ARBA" id="ARBA00022490"/>
    </source>
</evidence>
<evidence type="ECO:0000256" key="1">
    <source>
        <dbReference type="ARBA" id="ARBA00004186"/>
    </source>
</evidence>
<keyword evidence="6" id="KW-0498">Mitosis</keyword>
<keyword evidence="5" id="KW-0493">Microtubule</keyword>
<organism evidence="11 12">
    <name type="scientific">Acipenser oxyrinchus oxyrinchus</name>
    <dbReference type="NCBI Taxonomy" id="40147"/>
    <lineage>
        <taxon>Eukaryota</taxon>
        <taxon>Metazoa</taxon>
        <taxon>Chordata</taxon>
        <taxon>Craniata</taxon>
        <taxon>Vertebrata</taxon>
        <taxon>Euteleostomi</taxon>
        <taxon>Actinopterygii</taxon>
        <taxon>Chondrostei</taxon>
        <taxon>Acipenseriformes</taxon>
        <taxon>Acipenseridae</taxon>
        <taxon>Acipenser</taxon>
    </lineage>
</organism>
<evidence type="ECO:0000256" key="9">
    <source>
        <dbReference type="ARBA" id="ARBA00023306"/>
    </source>
</evidence>
<dbReference type="GO" id="GO:0070652">
    <property type="term" value="C:HAUS complex"/>
    <property type="evidence" value="ECO:0007669"/>
    <property type="project" value="InterPro"/>
</dbReference>
<dbReference type="InterPro" id="IPR026243">
    <property type="entry name" value="HAUS1"/>
</dbReference>
<evidence type="ECO:0000256" key="5">
    <source>
        <dbReference type="ARBA" id="ARBA00022701"/>
    </source>
</evidence>
<keyword evidence="9" id="KW-0131">Cell cycle</keyword>
<dbReference type="PANTHER" id="PTHR31570">
    <property type="entry name" value="HAUS AUGMIN-LIKE COMPLEX SUBUNIT 1"/>
    <property type="match status" value="1"/>
</dbReference>
<comment type="caution">
    <text evidence="11">The sequence shown here is derived from an EMBL/GenBank/DDBJ whole genome shotgun (WGS) entry which is preliminary data.</text>
</comment>
<evidence type="ECO:0000313" key="11">
    <source>
        <dbReference type="EMBL" id="KAK1176081.1"/>
    </source>
</evidence>
<dbReference type="PANTHER" id="PTHR31570:SF1">
    <property type="entry name" value="HAUS AUGMIN-LIKE COMPLEX SUBUNIT 1"/>
    <property type="match status" value="1"/>
</dbReference>
<evidence type="ECO:0008006" key="13">
    <source>
        <dbReference type="Google" id="ProtNLM"/>
    </source>
</evidence>
<evidence type="ECO:0000256" key="4">
    <source>
        <dbReference type="ARBA" id="ARBA00022618"/>
    </source>
</evidence>
<dbReference type="AlphaFoldDB" id="A0AAD8LV06"/>
<dbReference type="EMBL" id="JAGXEW010000001">
    <property type="protein sequence ID" value="KAK1176081.1"/>
    <property type="molecule type" value="Genomic_DNA"/>
</dbReference>
<accession>A0AAD8LV06</accession>
<keyword evidence="3" id="KW-0963">Cytoplasm</keyword>
<dbReference type="GO" id="GO:0051225">
    <property type="term" value="P:spindle assembly"/>
    <property type="evidence" value="ECO:0007669"/>
    <property type="project" value="InterPro"/>
</dbReference>
<evidence type="ECO:0000256" key="6">
    <source>
        <dbReference type="ARBA" id="ARBA00022776"/>
    </source>
</evidence>
<keyword evidence="4" id="KW-0132">Cell division</keyword>
<evidence type="ECO:0000313" key="12">
    <source>
        <dbReference type="Proteomes" id="UP001230051"/>
    </source>
</evidence>
<proteinExistence type="inferred from homology"/>
<dbReference type="GO" id="GO:0005819">
    <property type="term" value="C:spindle"/>
    <property type="evidence" value="ECO:0007669"/>
    <property type="project" value="UniProtKB-SubCell"/>
</dbReference>
<dbReference type="PRINTS" id="PR02087">
    <property type="entry name" value="HAUSAUGMINL1"/>
</dbReference>
<gene>
    <name evidence="11" type="ORF">AOXY_G887</name>
</gene>
<dbReference type="GO" id="GO:0005874">
    <property type="term" value="C:microtubule"/>
    <property type="evidence" value="ECO:0007669"/>
    <property type="project" value="UniProtKB-KW"/>
</dbReference>
<dbReference type="Proteomes" id="UP001230051">
    <property type="component" value="Unassembled WGS sequence"/>
</dbReference>
<evidence type="ECO:0000256" key="2">
    <source>
        <dbReference type="ARBA" id="ARBA00005479"/>
    </source>
</evidence>
<dbReference type="GO" id="GO:0005829">
    <property type="term" value="C:cytosol"/>
    <property type="evidence" value="ECO:0007669"/>
    <property type="project" value="TreeGrafter"/>
</dbReference>
<dbReference type="GO" id="GO:0051301">
    <property type="term" value="P:cell division"/>
    <property type="evidence" value="ECO:0007669"/>
    <property type="project" value="UniProtKB-KW"/>
</dbReference>
<evidence type="ECO:0000256" key="7">
    <source>
        <dbReference type="ARBA" id="ARBA00023054"/>
    </source>
</evidence>
<evidence type="ECO:0000256" key="8">
    <source>
        <dbReference type="ARBA" id="ARBA00023212"/>
    </source>
</evidence>
<feature type="coiled-coil region" evidence="10">
    <location>
        <begin position="116"/>
        <end position="199"/>
    </location>
</feature>